<name>A0ACB6S8T5_9PLEO</name>
<dbReference type="Proteomes" id="UP000799754">
    <property type="component" value="Unassembled WGS sequence"/>
</dbReference>
<evidence type="ECO:0000313" key="2">
    <source>
        <dbReference type="Proteomes" id="UP000799754"/>
    </source>
</evidence>
<evidence type="ECO:0000313" key="1">
    <source>
        <dbReference type="EMBL" id="KAF2630536.1"/>
    </source>
</evidence>
<reference evidence="1" key="1">
    <citation type="journal article" date="2020" name="Stud. Mycol.">
        <title>101 Dothideomycetes genomes: a test case for predicting lifestyles and emergence of pathogens.</title>
        <authorList>
            <person name="Haridas S."/>
            <person name="Albert R."/>
            <person name="Binder M."/>
            <person name="Bloem J."/>
            <person name="Labutti K."/>
            <person name="Salamov A."/>
            <person name="Andreopoulos B."/>
            <person name="Baker S."/>
            <person name="Barry K."/>
            <person name="Bills G."/>
            <person name="Bluhm B."/>
            <person name="Cannon C."/>
            <person name="Castanera R."/>
            <person name="Culley D."/>
            <person name="Daum C."/>
            <person name="Ezra D."/>
            <person name="Gonzalez J."/>
            <person name="Henrissat B."/>
            <person name="Kuo A."/>
            <person name="Liang C."/>
            <person name="Lipzen A."/>
            <person name="Lutzoni F."/>
            <person name="Magnuson J."/>
            <person name="Mondo S."/>
            <person name="Nolan M."/>
            <person name="Ohm R."/>
            <person name="Pangilinan J."/>
            <person name="Park H.-J."/>
            <person name="Ramirez L."/>
            <person name="Alfaro M."/>
            <person name="Sun H."/>
            <person name="Tritt A."/>
            <person name="Yoshinaga Y."/>
            <person name="Zwiers L.-H."/>
            <person name="Turgeon B."/>
            <person name="Goodwin S."/>
            <person name="Spatafora J."/>
            <person name="Crous P."/>
            <person name="Grigoriev I."/>
        </authorList>
    </citation>
    <scope>NUCLEOTIDE SEQUENCE</scope>
    <source>
        <strain evidence="1">CBS 525.71</strain>
    </source>
</reference>
<protein>
    <submittedName>
        <fullName evidence="1">Uncharacterized protein</fullName>
    </submittedName>
</protein>
<comment type="caution">
    <text evidence="1">The sequence shown here is derived from an EMBL/GenBank/DDBJ whole genome shotgun (WGS) entry which is preliminary data.</text>
</comment>
<accession>A0ACB6S8T5</accession>
<keyword evidence="2" id="KW-1185">Reference proteome</keyword>
<proteinExistence type="predicted"/>
<dbReference type="EMBL" id="MU006707">
    <property type="protein sequence ID" value="KAF2630536.1"/>
    <property type="molecule type" value="Genomic_DNA"/>
</dbReference>
<sequence>MTALLHKPSHKALKLLGKGGKKLIAAVPFVGAVIGHASAAEAAMSGDIKGAALDEFGNVPVAGNLLDAARGGMDIGEALDVWLGISDVAAGHGDKVRENAKSIGFSEDTAFYIGAGGAALSAVTVAPRIAFENTVKEWWGGRK</sequence>
<organism evidence="1 2">
    <name type="scientific">Macroventuria anomochaeta</name>
    <dbReference type="NCBI Taxonomy" id="301207"/>
    <lineage>
        <taxon>Eukaryota</taxon>
        <taxon>Fungi</taxon>
        <taxon>Dikarya</taxon>
        <taxon>Ascomycota</taxon>
        <taxon>Pezizomycotina</taxon>
        <taxon>Dothideomycetes</taxon>
        <taxon>Pleosporomycetidae</taxon>
        <taxon>Pleosporales</taxon>
        <taxon>Pleosporineae</taxon>
        <taxon>Didymellaceae</taxon>
        <taxon>Macroventuria</taxon>
    </lineage>
</organism>
<gene>
    <name evidence="1" type="ORF">BU25DRAFT_408450</name>
</gene>